<dbReference type="GO" id="GO:0005829">
    <property type="term" value="C:cytosol"/>
    <property type="evidence" value="ECO:0007669"/>
    <property type="project" value="TreeGrafter"/>
</dbReference>
<dbReference type="EMBL" id="AP018052">
    <property type="protein sequence ID" value="BAZ94733.1"/>
    <property type="molecule type" value="Genomic_DNA"/>
</dbReference>
<name>A0A1Z4VTA8_9GAMM</name>
<dbReference type="AlphaFoldDB" id="A0A1Z4VTA8"/>
<feature type="domain" description="Thiamine-binding protein" evidence="2">
    <location>
        <begin position="5"/>
        <end position="90"/>
    </location>
</feature>
<dbReference type="Proteomes" id="UP000218765">
    <property type="component" value="Chromosome"/>
</dbReference>
<gene>
    <name evidence="3" type="ORF">FOKN1_2359</name>
</gene>
<proteinExistence type="inferred from homology"/>
<sequence>MQATAEFQVVPIGTGVSVRPQIMRVMELLQGHDFLIETHASGTNIQGELAAILAAVQEVHAALHAEGTVRLVSYLKLETRTDKPPTLAGKRL</sequence>
<dbReference type="InterPro" id="IPR051614">
    <property type="entry name" value="UPF0045_domain"/>
</dbReference>
<dbReference type="PANTHER" id="PTHR33777:SF1">
    <property type="entry name" value="UPF0045 PROTEIN ECM15"/>
    <property type="match status" value="1"/>
</dbReference>
<dbReference type="Pfam" id="PF01910">
    <property type="entry name" value="Thiamine_BP"/>
    <property type="match status" value="1"/>
</dbReference>
<evidence type="ECO:0000313" key="4">
    <source>
        <dbReference type="Proteomes" id="UP000218765"/>
    </source>
</evidence>
<dbReference type="PANTHER" id="PTHR33777">
    <property type="entry name" value="UPF0045 PROTEIN ECM15"/>
    <property type="match status" value="1"/>
</dbReference>
<dbReference type="InterPro" id="IPR029756">
    <property type="entry name" value="MTH1187/YkoF-like"/>
</dbReference>
<reference evidence="3 4" key="1">
    <citation type="submission" date="2017-05" db="EMBL/GenBank/DDBJ databases">
        <title>Thiocyanate degradation by Thiohalobacter thiocyanaticus FOKN1.</title>
        <authorList>
            <person name="Oshiki M."/>
            <person name="Fukushima T."/>
            <person name="Kawano S."/>
            <person name="Nakagawa J."/>
        </authorList>
    </citation>
    <scope>NUCLEOTIDE SEQUENCE [LARGE SCALE GENOMIC DNA]</scope>
    <source>
        <strain evidence="3 4">FOKN1</strain>
    </source>
</reference>
<dbReference type="Gene3D" id="3.30.70.930">
    <property type="match status" value="1"/>
</dbReference>
<dbReference type="InterPro" id="IPR002767">
    <property type="entry name" value="Thiamine_BP"/>
</dbReference>
<keyword evidence="4" id="KW-1185">Reference proteome</keyword>
<dbReference type="RefSeq" id="WP_096366797.1">
    <property type="nucleotide sequence ID" value="NZ_AP018052.1"/>
</dbReference>
<dbReference type="NCBIfam" id="TIGR00106">
    <property type="entry name" value="MTH1187 family thiamine-binding protein"/>
    <property type="match status" value="1"/>
</dbReference>
<dbReference type="SUPFAM" id="SSF89957">
    <property type="entry name" value="MTH1187/YkoF-like"/>
    <property type="match status" value="1"/>
</dbReference>
<evidence type="ECO:0000259" key="2">
    <source>
        <dbReference type="Pfam" id="PF01910"/>
    </source>
</evidence>
<evidence type="ECO:0000313" key="3">
    <source>
        <dbReference type="EMBL" id="BAZ94733.1"/>
    </source>
</evidence>
<accession>A0A1Z4VTA8</accession>
<dbReference type="KEGG" id="ttc:FOKN1_2359"/>
<protein>
    <recommendedName>
        <fullName evidence="2">Thiamine-binding protein domain-containing protein</fullName>
    </recommendedName>
</protein>
<dbReference type="OrthoDB" id="9793516at2"/>
<organism evidence="3 4">
    <name type="scientific">Thiohalobacter thiocyanaticus</name>
    <dbReference type="NCBI Taxonomy" id="585455"/>
    <lineage>
        <taxon>Bacteria</taxon>
        <taxon>Pseudomonadati</taxon>
        <taxon>Pseudomonadota</taxon>
        <taxon>Gammaproteobacteria</taxon>
        <taxon>Thiohalobacterales</taxon>
        <taxon>Thiohalobacteraceae</taxon>
        <taxon>Thiohalobacter</taxon>
    </lineage>
</organism>
<evidence type="ECO:0000256" key="1">
    <source>
        <dbReference type="ARBA" id="ARBA00010272"/>
    </source>
</evidence>
<comment type="similarity">
    <text evidence="1">Belongs to the UPF0045 family.</text>
</comment>